<feature type="compositionally biased region" description="Polar residues" evidence="1">
    <location>
        <begin position="1"/>
        <end position="13"/>
    </location>
</feature>
<dbReference type="EnsemblPlants" id="OBART12G08220.1">
    <property type="protein sequence ID" value="OBART12G08220.1"/>
    <property type="gene ID" value="OBART12G08220"/>
</dbReference>
<name>A0A0D3HT71_9ORYZ</name>
<feature type="compositionally biased region" description="Basic and acidic residues" evidence="1">
    <location>
        <begin position="97"/>
        <end position="108"/>
    </location>
</feature>
<evidence type="ECO:0000313" key="3">
    <source>
        <dbReference type="Proteomes" id="UP000026960"/>
    </source>
</evidence>
<proteinExistence type="predicted"/>
<evidence type="ECO:0000256" key="1">
    <source>
        <dbReference type="SAM" id="MobiDB-lite"/>
    </source>
</evidence>
<organism evidence="2">
    <name type="scientific">Oryza barthii</name>
    <dbReference type="NCBI Taxonomy" id="65489"/>
    <lineage>
        <taxon>Eukaryota</taxon>
        <taxon>Viridiplantae</taxon>
        <taxon>Streptophyta</taxon>
        <taxon>Embryophyta</taxon>
        <taxon>Tracheophyta</taxon>
        <taxon>Spermatophyta</taxon>
        <taxon>Magnoliopsida</taxon>
        <taxon>Liliopsida</taxon>
        <taxon>Poales</taxon>
        <taxon>Poaceae</taxon>
        <taxon>BOP clade</taxon>
        <taxon>Oryzoideae</taxon>
        <taxon>Oryzeae</taxon>
        <taxon>Oryzinae</taxon>
        <taxon>Oryza</taxon>
    </lineage>
</organism>
<feature type="compositionally biased region" description="Low complexity" evidence="1">
    <location>
        <begin position="14"/>
        <end position="27"/>
    </location>
</feature>
<feature type="compositionally biased region" description="Low complexity" evidence="1">
    <location>
        <begin position="73"/>
        <end position="91"/>
    </location>
</feature>
<dbReference type="AlphaFoldDB" id="A0A0D3HT71"/>
<evidence type="ECO:0000313" key="2">
    <source>
        <dbReference type="EnsemblPlants" id="OBART12G08220.1"/>
    </source>
</evidence>
<feature type="compositionally biased region" description="Polar residues" evidence="1">
    <location>
        <begin position="35"/>
        <end position="68"/>
    </location>
</feature>
<dbReference type="PaxDb" id="65489-OBART12G08220.1"/>
<feature type="region of interest" description="Disordered" evidence="1">
    <location>
        <begin position="1"/>
        <end position="108"/>
    </location>
</feature>
<dbReference type="Proteomes" id="UP000026960">
    <property type="component" value="Chromosome 12"/>
</dbReference>
<dbReference type="HOGENOM" id="CLU_2200966_0_0_1"/>
<accession>A0A0D3HT71</accession>
<dbReference type="Gramene" id="OBART12G08220.1">
    <property type="protein sequence ID" value="OBART12G08220.1"/>
    <property type="gene ID" value="OBART12G08220"/>
</dbReference>
<reference evidence="2" key="1">
    <citation type="journal article" date="2009" name="Rice">
        <title>De Novo Next Generation Sequencing of Plant Genomes.</title>
        <authorList>
            <person name="Rounsley S."/>
            <person name="Marri P.R."/>
            <person name="Yu Y."/>
            <person name="He R."/>
            <person name="Sisneros N."/>
            <person name="Goicoechea J.L."/>
            <person name="Lee S.J."/>
            <person name="Angelova A."/>
            <person name="Kudrna D."/>
            <person name="Luo M."/>
            <person name="Affourtit J."/>
            <person name="Desany B."/>
            <person name="Knight J."/>
            <person name="Niazi F."/>
            <person name="Egholm M."/>
            <person name="Wing R.A."/>
        </authorList>
    </citation>
    <scope>NUCLEOTIDE SEQUENCE [LARGE SCALE GENOMIC DNA]</scope>
    <source>
        <strain evidence="2">cv. IRGC 105608</strain>
    </source>
</reference>
<sequence>MPPSASIASATRNTATTPHACHTTPPTNVAGGGNTVTRPSSSPGNAQNNTSRDSCSTRGVWLNSQNPVTRDGSPPSTAAVAPSPPDDTAAACVAWGRRNEDKVGDEVG</sequence>
<keyword evidence="3" id="KW-1185">Reference proteome</keyword>
<reference evidence="2" key="2">
    <citation type="submission" date="2015-03" db="UniProtKB">
        <authorList>
            <consortium name="EnsemblPlants"/>
        </authorList>
    </citation>
    <scope>IDENTIFICATION</scope>
</reference>
<protein>
    <submittedName>
        <fullName evidence="2">Uncharacterized protein</fullName>
    </submittedName>
</protein>